<dbReference type="Proteomes" id="UP000605846">
    <property type="component" value="Unassembled WGS sequence"/>
</dbReference>
<evidence type="ECO:0000313" key="9">
    <source>
        <dbReference type="Proteomes" id="UP000605846"/>
    </source>
</evidence>
<evidence type="ECO:0000256" key="4">
    <source>
        <dbReference type="ARBA" id="ARBA00023125"/>
    </source>
</evidence>
<dbReference type="GO" id="GO:0042795">
    <property type="term" value="P:snRNA transcription by RNA polymerase II"/>
    <property type="evidence" value="ECO:0007669"/>
    <property type="project" value="TreeGrafter"/>
</dbReference>
<name>A0A8H7ENK1_9FUNG</name>
<keyword evidence="4" id="KW-0238">DNA-binding</keyword>
<evidence type="ECO:0000256" key="1">
    <source>
        <dbReference type="ARBA" id="ARBA00004123"/>
    </source>
</evidence>
<keyword evidence="9" id="KW-1185">Reference proteome</keyword>
<dbReference type="GO" id="GO:0019185">
    <property type="term" value="C:snRNA-activating protein complex"/>
    <property type="evidence" value="ECO:0007669"/>
    <property type="project" value="TreeGrafter"/>
</dbReference>
<evidence type="ECO:0000256" key="2">
    <source>
        <dbReference type="ARBA" id="ARBA00010410"/>
    </source>
</evidence>
<protein>
    <submittedName>
        <fullName evidence="8">Small nuclear RNA activating complex, polypeptide 3</fullName>
    </submittedName>
</protein>
<feature type="region of interest" description="Disordered" evidence="7">
    <location>
        <begin position="322"/>
        <end position="349"/>
    </location>
</feature>
<feature type="compositionally biased region" description="Basic and acidic residues" evidence="7">
    <location>
        <begin position="177"/>
        <end position="186"/>
    </location>
</feature>
<dbReference type="InterPro" id="IPR022042">
    <property type="entry name" value="snRNA-activating_su3"/>
</dbReference>
<comment type="subcellular location">
    <subcellularLocation>
        <location evidence="1">Nucleus</location>
    </subcellularLocation>
</comment>
<keyword evidence="5" id="KW-0804">Transcription</keyword>
<dbReference type="GO" id="GO:0042796">
    <property type="term" value="P:snRNA transcription by RNA polymerase III"/>
    <property type="evidence" value="ECO:0007669"/>
    <property type="project" value="TreeGrafter"/>
</dbReference>
<accession>A0A8H7ENK1</accession>
<dbReference type="Pfam" id="PF12251">
    <property type="entry name" value="SNAPC3"/>
    <property type="match status" value="1"/>
</dbReference>
<comment type="similarity">
    <text evidence="2">Belongs to the SNAPC3/SRD2 family.</text>
</comment>
<dbReference type="GO" id="GO:0000978">
    <property type="term" value="F:RNA polymerase II cis-regulatory region sequence-specific DNA binding"/>
    <property type="evidence" value="ECO:0007669"/>
    <property type="project" value="TreeGrafter"/>
</dbReference>
<feature type="compositionally biased region" description="Acidic residues" evidence="7">
    <location>
        <begin position="253"/>
        <end position="262"/>
    </location>
</feature>
<feature type="compositionally biased region" description="Polar residues" evidence="7">
    <location>
        <begin position="206"/>
        <end position="221"/>
    </location>
</feature>
<evidence type="ECO:0000313" key="8">
    <source>
        <dbReference type="EMBL" id="KAF7724020.1"/>
    </source>
</evidence>
<sequence>MSDSIVKKFQREASDLLRAQKDAESTINFRKLKRKFADTNFEISDDLTSSTETFLDPTFFALMKQYEDAQVQQERKRRLRREGQIVSKKPQAKDVLRNRILDKDDEQTILQMETNDLGPDQYINPCVPKKRQYLAPAKRPTFQISPEQVASSRDTSTSNPSPSSATASQQNIPIRHTPPERMEFTSREQTPTVEHRENGESAIHTVASQQQTHTTSASNEFTEGDAHRSHTNGNMNPSLQDLALPPSFTRSNDDDDSQYDSAEDELDDDFQFMEHPDIPRTELMRTFLTVSQAMNSSPLKVLNRANMVELLPRQRILLAGGNCIDPRESGKETDTSSATEQGRDLRSSSPEEVILSIAIYHPKQHGQRLQEFEVLGSQSLTDLRDAMYCINDFAWNADHKDRSSDGAVINTPRKKLSSSYMFIDDVFYVDSRAEEEGFGPEPDASAIVREWVMQNERYTQPGLTQYTKKKMHDFKFEDLNLSIGAVYLLAHQDGCHHPFMVRDIRLHGKDDLPNENDYPRMVYNWSYKRYKCSMCGLFPAR</sequence>
<dbReference type="GO" id="GO:0003681">
    <property type="term" value="F:bent DNA binding"/>
    <property type="evidence" value="ECO:0007669"/>
    <property type="project" value="TreeGrafter"/>
</dbReference>
<evidence type="ECO:0000256" key="6">
    <source>
        <dbReference type="ARBA" id="ARBA00023242"/>
    </source>
</evidence>
<feature type="region of interest" description="Disordered" evidence="7">
    <location>
        <begin position="139"/>
        <end position="262"/>
    </location>
</feature>
<keyword evidence="6" id="KW-0539">Nucleus</keyword>
<dbReference type="OrthoDB" id="3437960at2759"/>
<keyword evidence="3" id="KW-0805">Transcription regulation</keyword>
<dbReference type="GO" id="GO:0001006">
    <property type="term" value="F:RNA polymerase III type 3 promoter sequence-specific DNA binding"/>
    <property type="evidence" value="ECO:0007669"/>
    <property type="project" value="TreeGrafter"/>
</dbReference>
<organism evidence="8 9">
    <name type="scientific">Apophysomyces ossiformis</name>
    <dbReference type="NCBI Taxonomy" id="679940"/>
    <lineage>
        <taxon>Eukaryota</taxon>
        <taxon>Fungi</taxon>
        <taxon>Fungi incertae sedis</taxon>
        <taxon>Mucoromycota</taxon>
        <taxon>Mucoromycotina</taxon>
        <taxon>Mucoromycetes</taxon>
        <taxon>Mucorales</taxon>
        <taxon>Mucorineae</taxon>
        <taxon>Mucoraceae</taxon>
        <taxon>Apophysomyces</taxon>
    </lineage>
</organism>
<dbReference type="GO" id="GO:0001046">
    <property type="term" value="F:core promoter sequence-specific DNA binding"/>
    <property type="evidence" value="ECO:0007669"/>
    <property type="project" value="TreeGrafter"/>
</dbReference>
<evidence type="ECO:0000256" key="5">
    <source>
        <dbReference type="ARBA" id="ARBA00023163"/>
    </source>
</evidence>
<proteinExistence type="inferred from homology"/>
<evidence type="ECO:0000256" key="7">
    <source>
        <dbReference type="SAM" id="MobiDB-lite"/>
    </source>
</evidence>
<reference evidence="8" key="1">
    <citation type="submission" date="2020-01" db="EMBL/GenBank/DDBJ databases">
        <title>Genome Sequencing of Three Apophysomyces-Like Fungal Strains Confirms a Novel Fungal Genus in the Mucoromycota with divergent Burkholderia-like Endosymbiotic Bacteria.</title>
        <authorList>
            <person name="Stajich J.E."/>
            <person name="Macias A.M."/>
            <person name="Carter-House D."/>
            <person name="Lovett B."/>
            <person name="Kasson L.R."/>
            <person name="Berry K."/>
            <person name="Grigoriev I."/>
            <person name="Chang Y."/>
            <person name="Spatafora J."/>
            <person name="Kasson M.T."/>
        </authorList>
    </citation>
    <scope>NUCLEOTIDE SEQUENCE</scope>
    <source>
        <strain evidence="8">NRRL A-21654</strain>
    </source>
</reference>
<evidence type="ECO:0000256" key="3">
    <source>
        <dbReference type="ARBA" id="ARBA00023015"/>
    </source>
</evidence>
<gene>
    <name evidence="8" type="primary">SNAPC3</name>
    <name evidence="8" type="ORF">EC973_001427</name>
</gene>
<feature type="compositionally biased region" description="Low complexity" evidence="7">
    <location>
        <begin position="150"/>
        <end position="168"/>
    </location>
</feature>
<comment type="caution">
    <text evidence="8">The sequence shown here is derived from an EMBL/GenBank/DDBJ whole genome shotgun (WGS) entry which is preliminary data.</text>
</comment>
<dbReference type="PANTHER" id="PTHR13421:SF16">
    <property type="entry name" value="SNRNA-ACTIVATING PROTEIN COMPLEX SUBUNIT 3"/>
    <property type="match status" value="1"/>
</dbReference>
<dbReference type="PANTHER" id="PTHR13421">
    <property type="entry name" value="SNRNA-ACTIVATING PROTEIN COMPLEX SUBUNIT 3"/>
    <property type="match status" value="1"/>
</dbReference>
<feature type="compositionally biased region" description="Basic and acidic residues" evidence="7">
    <location>
        <begin position="325"/>
        <end position="334"/>
    </location>
</feature>
<dbReference type="GO" id="GO:0005634">
    <property type="term" value="C:nucleus"/>
    <property type="evidence" value="ECO:0007669"/>
    <property type="project" value="UniProtKB-SubCell"/>
</dbReference>
<dbReference type="AlphaFoldDB" id="A0A8H7ENK1"/>
<dbReference type="EMBL" id="JABAYA010000132">
    <property type="protein sequence ID" value="KAF7724020.1"/>
    <property type="molecule type" value="Genomic_DNA"/>
</dbReference>